<dbReference type="Pfam" id="PF07980">
    <property type="entry name" value="SusD_RagB"/>
    <property type="match status" value="1"/>
</dbReference>
<dbReference type="GO" id="GO:0009279">
    <property type="term" value="C:cell outer membrane"/>
    <property type="evidence" value="ECO:0007669"/>
    <property type="project" value="UniProtKB-SubCell"/>
</dbReference>
<evidence type="ECO:0000259" key="6">
    <source>
        <dbReference type="Pfam" id="PF07980"/>
    </source>
</evidence>
<dbReference type="InterPro" id="IPR033985">
    <property type="entry name" value="SusD-like_N"/>
</dbReference>
<comment type="subcellular location">
    <subcellularLocation>
        <location evidence="1">Cell outer membrane</location>
    </subcellularLocation>
</comment>
<sequence>MKKLFIYGVTALAMLTGCNDLLDKSPLDTFTNTPAYWSNTDNLDNQCNTFYNNFTGFGNGASGGWFYFKTISDDQVDAESHNWTYTNVVASSTNWSAPFTEIRRANYIIAGVQSSSLDEATKAHYEGLARMNRAWEYYQLVRMYGDVQWIDKVIDPADSEALYGPRTDRDEVMDHVLADINYACEHITANSNRQRFSTDMAYAMKADITLYEGTYCKYRTQAENGKAADESRANKYLQECVSACEYLMAKNYSLSNSYKANYNSVSLASNPEMIFYKPYAQSSLRHSTIDYTINTSGTHGISKDAFDSFLFLDGKPLATTSKNKDDAAVLDADKNYSIREVLAVRDKRLSEILDPVLSFRGHAYSRAGVAAFTTSTGYGIAKYDNPEELSVSDRNNIGYQYTDCPLYWISVIYLNFAEAKAEMGSLTQDDLNNSINKLQARAGLPAMTTTPDADPANNMGVSNLIWEIRRCRRCELIMDNWYRYWDLIRWHQLDKLDSTKYPNTMLGANVSNVPDCEEATKNGYIDASDAQIRTYEAKHYFYPIPTTQLTLNKNMKQNPGW</sequence>
<reference evidence="8 9" key="1">
    <citation type="submission" date="2014-04" db="EMBL/GenBank/DDBJ databases">
        <authorList>
            <person name="Sears C."/>
            <person name="Carroll K."/>
            <person name="Sack B.R."/>
            <person name="Qadri F."/>
            <person name="Myers L.L."/>
            <person name="Chung G.-T."/>
            <person name="Escheverria P."/>
            <person name="Fraser C.M."/>
            <person name="Sadzewicz L."/>
            <person name="Shefchek K.A."/>
            <person name="Tallon L."/>
            <person name="Das S.P."/>
            <person name="Daugherty S."/>
            <person name="Mongodin E.F."/>
        </authorList>
    </citation>
    <scope>NUCLEOTIDE SEQUENCE [LARGE SCALE GENOMIC DNA]</scope>
    <source>
        <strain evidence="8 9">3978 T3 ii</strain>
    </source>
</reference>
<dbReference type="InterPro" id="IPR012944">
    <property type="entry name" value="SusD_RagB_dom"/>
</dbReference>
<dbReference type="PROSITE" id="PS51257">
    <property type="entry name" value="PROKAR_LIPOPROTEIN"/>
    <property type="match status" value="1"/>
</dbReference>
<dbReference type="RefSeq" id="WP_008662805.1">
    <property type="nucleotide sequence ID" value="NZ_JNHN01000096.1"/>
</dbReference>
<feature type="domain" description="RagB/SusD" evidence="6">
    <location>
        <begin position="272"/>
        <end position="561"/>
    </location>
</feature>
<comment type="similarity">
    <text evidence="2">Belongs to the SusD family.</text>
</comment>
<evidence type="ECO:0000256" key="4">
    <source>
        <dbReference type="ARBA" id="ARBA00023136"/>
    </source>
</evidence>
<dbReference type="EMBL" id="JNHN01000096">
    <property type="protein sequence ID" value="KDS56747.1"/>
    <property type="molecule type" value="Genomic_DNA"/>
</dbReference>
<dbReference type="InterPro" id="IPR011990">
    <property type="entry name" value="TPR-like_helical_dom_sf"/>
</dbReference>
<feature type="domain" description="SusD-like N-terminal" evidence="7">
    <location>
        <begin position="80"/>
        <end position="210"/>
    </location>
</feature>
<protein>
    <submittedName>
        <fullName evidence="8">Starch-binding associating with outer membrane family protein</fullName>
    </submittedName>
</protein>
<comment type="caution">
    <text evidence="8">The sequence shown here is derived from an EMBL/GenBank/DDBJ whole genome shotgun (WGS) entry which is preliminary data.</text>
</comment>
<evidence type="ECO:0000256" key="3">
    <source>
        <dbReference type="ARBA" id="ARBA00022729"/>
    </source>
</evidence>
<evidence type="ECO:0000256" key="1">
    <source>
        <dbReference type="ARBA" id="ARBA00004442"/>
    </source>
</evidence>
<evidence type="ECO:0000259" key="7">
    <source>
        <dbReference type="Pfam" id="PF14322"/>
    </source>
</evidence>
<dbReference type="Gene3D" id="1.25.40.390">
    <property type="match status" value="1"/>
</dbReference>
<keyword evidence="4" id="KW-0472">Membrane</keyword>
<dbReference type="AlphaFoldDB" id="A0A078S4N8"/>
<evidence type="ECO:0000313" key="9">
    <source>
        <dbReference type="Proteomes" id="UP000028013"/>
    </source>
</evidence>
<proteinExistence type="inferred from homology"/>
<evidence type="ECO:0000313" key="8">
    <source>
        <dbReference type="EMBL" id="KDS56747.1"/>
    </source>
</evidence>
<dbReference type="SUPFAM" id="SSF48452">
    <property type="entry name" value="TPR-like"/>
    <property type="match status" value="1"/>
</dbReference>
<dbReference type="Proteomes" id="UP000028013">
    <property type="component" value="Unassembled WGS sequence"/>
</dbReference>
<gene>
    <name evidence="8" type="ORF">M094_4039</name>
</gene>
<keyword evidence="3" id="KW-0732">Signal</keyword>
<evidence type="ECO:0000256" key="5">
    <source>
        <dbReference type="ARBA" id="ARBA00023237"/>
    </source>
</evidence>
<name>A0A078S4N8_BACUN</name>
<dbReference type="PATRIC" id="fig|1339349.3.peg.843"/>
<dbReference type="Pfam" id="PF14322">
    <property type="entry name" value="SusD-like_3"/>
    <property type="match status" value="1"/>
</dbReference>
<organism evidence="8 9">
    <name type="scientific">Bacteroides uniformis str. 3978 T3 ii</name>
    <dbReference type="NCBI Taxonomy" id="1339349"/>
    <lineage>
        <taxon>Bacteria</taxon>
        <taxon>Pseudomonadati</taxon>
        <taxon>Bacteroidota</taxon>
        <taxon>Bacteroidia</taxon>
        <taxon>Bacteroidales</taxon>
        <taxon>Bacteroidaceae</taxon>
        <taxon>Bacteroides</taxon>
    </lineage>
</organism>
<keyword evidence="5" id="KW-0998">Cell outer membrane</keyword>
<accession>A0A078S4N8</accession>
<evidence type="ECO:0000256" key="2">
    <source>
        <dbReference type="ARBA" id="ARBA00006275"/>
    </source>
</evidence>